<dbReference type="InterPro" id="IPR029070">
    <property type="entry name" value="Chitinase_insertion_sf"/>
</dbReference>
<comment type="subcellular location">
    <subcellularLocation>
        <location evidence="2">Secreted</location>
    </subcellularLocation>
</comment>
<keyword evidence="12" id="KW-0624">Polysaccharide degradation</keyword>
<dbReference type="InterPro" id="IPR017853">
    <property type="entry name" value="GH"/>
</dbReference>
<dbReference type="SMART" id="SM00636">
    <property type="entry name" value="Glyco_18"/>
    <property type="match status" value="1"/>
</dbReference>
<comment type="catalytic activity">
    <reaction evidence="1">
        <text>Random endo-hydrolysis of N-acetyl-beta-D-glucosaminide (1-&gt;4)-beta-linkages in chitin and chitodextrins.</text>
        <dbReference type="EC" id="3.2.1.14"/>
    </reaction>
</comment>
<evidence type="ECO:0000256" key="4">
    <source>
        <dbReference type="ARBA" id="ARBA00012729"/>
    </source>
</evidence>
<keyword evidence="16" id="KW-1185">Reference proteome</keyword>
<evidence type="ECO:0000256" key="3">
    <source>
        <dbReference type="ARBA" id="ARBA00008682"/>
    </source>
</evidence>
<feature type="domain" description="GH18" evidence="14">
    <location>
        <begin position="1"/>
        <end position="309"/>
    </location>
</feature>
<dbReference type="PANTHER" id="PTHR11177:SF397">
    <property type="entry name" value="CHITINASE"/>
    <property type="match status" value="1"/>
</dbReference>
<evidence type="ECO:0000256" key="6">
    <source>
        <dbReference type="ARBA" id="ARBA00022729"/>
    </source>
</evidence>
<dbReference type="Gene3D" id="3.10.50.10">
    <property type="match status" value="1"/>
</dbReference>
<dbReference type="AlphaFoldDB" id="A0A2K3QDK9"/>
<dbReference type="PANTHER" id="PTHR11177">
    <property type="entry name" value="CHITINASE"/>
    <property type="match status" value="1"/>
</dbReference>
<comment type="similarity">
    <text evidence="3">Belongs to the glycosyl hydrolase 18 family. Chitinase class V subfamily.</text>
</comment>
<dbReference type="InterPro" id="IPR001223">
    <property type="entry name" value="Glyco_hydro18_cat"/>
</dbReference>
<sequence>MDAATPSSTFSDLANIKTYNPNLQIFISLGGWTFSDNGTATQPVFGNIARSSSNRQKFADIVLKFLDSYGFDGVDIDWEYPGAPDRGGKPDDVENFVLLLKEIRETFGKAGRKLGITFTAPSSYWYLKWFDLPGIMKHVDWVNLMSYDLHGIWDGNNPIGAIVQGHTNLTEIKAAVELFWRVGIKPSQIALGFGFYGRSFTLADPSCTRPGCPFRSGAKPGICTGTSGYLAYYEVQDMLKNDKITPVHDKEAAVKYFSWGNDQWISYDDAETFKQKIEWADSIGFAGSLIWASDLDSYEYTAHKALTGKTQLGSPTKDKQKQVSQVLTAEIDASFGANCYKEQNTLKQQCESEYVKVGYDKSGQKCSKGEKSKGLCGKIICCPKSAGMVNCQWRGSGSDCNGRCHEGEVTIAGSSWGGSPGESSEDSKCRRGGMAFCCQASKFKTLTDGCRWESEW</sequence>
<dbReference type="InterPro" id="IPR050314">
    <property type="entry name" value="Glycosyl_Hydrlase_18"/>
</dbReference>
<dbReference type="InterPro" id="IPR011583">
    <property type="entry name" value="Chitinase_II/V-like_cat"/>
</dbReference>
<evidence type="ECO:0000256" key="1">
    <source>
        <dbReference type="ARBA" id="ARBA00000822"/>
    </source>
</evidence>
<dbReference type="Proteomes" id="UP000236621">
    <property type="component" value="Unassembled WGS sequence"/>
</dbReference>
<keyword evidence="7 13" id="KW-0378">Hydrolase</keyword>
<dbReference type="PROSITE" id="PS51910">
    <property type="entry name" value="GH18_2"/>
    <property type="match status" value="1"/>
</dbReference>
<dbReference type="SUPFAM" id="SSF51445">
    <property type="entry name" value="(Trans)glycosidases"/>
    <property type="match status" value="1"/>
</dbReference>
<dbReference type="Pfam" id="PF00704">
    <property type="entry name" value="Glyco_hydro_18"/>
    <property type="match status" value="1"/>
</dbReference>
<dbReference type="STRING" id="45235.A0A2K3QDK9"/>
<keyword evidence="5" id="KW-0964">Secreted</keyword>
<evidence type="ECO:0000259" key="14">
    <source>
        <dbReference type="PROSITE" id="PS51910"/>
    </source>
</evidence>
<keyword evidence="6" id="KW-0732">Signal</keyword>
<dbReference type="OrthoDB" id="4924445at2759"/>
<dbReference type="GO" id="GO:0000272">
    <property type="term" value="P:polysaccharide catabolic process"/>
    <property type="evidence" value="ECO:0007669"/>
    <property type="project" value="UniProtKB-KW"/>
</dbReference>
<protein>
    <recommendedName>
        <fullName evidence="4">chitinase</fullName>
        <ecNumber evidence="4">3.2.1.14</ecNumber>
    </recommendedName>
</protein>
<name>A0A2K3QDK9_9HYPO</name>
<evidence type="ECO:0000256" key="10">
    <source>
        <dbReference type="ARBA" id="ARBA00023277"/>
    </source>
</evidence>
<evidence type="ECO:0000256" key="2">
    <source>
        <dbReference type="ARBA" id="ARBA00004613"/>
    </source>
</evidence>
<evidence type="ECO:0000256" key="9">
    <source>
        <dbReference type="ARBA" id="ARBA00023180"/>
    </source>
</evidence>
<dbReference type="EMBL" id="NRSZ01000704">
    <property type="protein sequence ID" value="PNY25607.1"/>
    <property type="molecule type" value="Genomic_DNA"/>
</dbReference>
<evidence type="ECO:0000256" key="13">
    <source>
        <dbReference type="RuleBase" id="RU000489"/>
    </source>
</evidence>
<keyword evidence="11 13" id="KW-0326">Glycosidase</keyword>
<evidence type="ECO:0000256" key="8">
    <source>
        <dbReference type="ARBA" id="ARBA00023024"/>
    </source>
</evidence>
<dbReference type="GO" id="GO:0008843">
    <property type="term" value="F:endochitinase activity"/>
    <property type="evidence" value="ECO:0007669"/>
    <property type="project" value="UniProtKB-EC"/>
</dbReference>
<evidence type="ECO:0000256" key="5">
    <source>
        <dbReference type="ARBA" id="ARBA00022525"/>
    </source>
</evidence>
<gene>
    <name evidence="15" type="ORF">TCAP_04451</name>
</gene>
<keyword evidence="10" id="KW-0119">Carbohydrate metabolism</keyword>
<reference evidence="15 16" key="1">
    <citation type="submission" date="2017-08" db="EMBL/GenBank/DDBJ databases">
        <title>Harnessing the power of phylogenomics to disentangle the directionality and signatures of interkingdom host jumping in the parasitic fungal genus Tolypocladium.</title>
        <authorList>
            <person name="Quandt C.A."/>
            <person name="Patterson W."/>
            <person name="Spatafora J.W."/>
        </authorList>
    </citation>
    <scope>NUCLEOTIDE SEQUENCE [LARGE SCALE GENOMIC DNA]</scope>
    <source>
        <strain evidence="15 16">CBS 113982</strain>
    </source>
</reference>
<keyword evidence="8" id="KW-0146">Chitin degradation</keyword>
<evidence type="ECO:0000256" key="7">
    <source>
        <dbReference type="ARBA" id="ARBA00022801"/>
    </source>
</evidence>
<dbReference type="GO" id="GO:0008061">
    <property type="term" value="F:chitin binding"/>
    <property type="evidence" value="ECO:0007669"/>
    <property type="project" value="InterPro"/>
</dbReference>
<dbReference type="InterPro" id="IPR001579">
    <property type="entry name" value="Glyco_hydro_18_chit_AS"/>
</dbReference>
<dbReference type="SUPFAM" id="SSF54556">
    <property type="entry name" value="Chitinase insertion domain"/>
    <property type="match status" value="1"/>
</dbReference>
<dbReference type="FunFam" id="3.10.50.10:FF:000003">
    <property type="entry name" value="Class V chitinase CHIT5b"/>
    <property type="match status" value="1"/>
</dbReference>
<dbReference type="GO" id="GO:0005576">
    <property type="term" value="C:extracellular region"/>
    <property type="evidence" value="ECO:0007669"/>
    <property type="project" value="UniProtKB-SubCell"/>
</dbReference>
<dbReference type="GO" id="GO:0006032">
    <property type="term" value="P:chitin catabolic process"/>
    <property type="evidence" value="ECO:0007669"/>
    <property type="project" value="UniProtKB-KW"/>
</dbReference>
<evidence type="ECO:0000256" key="11">
    <source>
        <dbReference type="ARBA" id="ARBA00023295"/>
    </source>
</evidence>
<evidence type="ECO:0000313" key="16">
    <source>
        <dbReference type="Proteomes" id="UP000236621"/>
    </source>
</evidence>
<evidence type="ECO:0000313" key="15">
    <source>
        <dbReference type="EMBL" id="PNY25607.1"/>
    </source>
</evidence>
<dbReference type="EC" id="3.2.1.14" evidence="4"/>
<dbReference type="PROSITE" id="PS01095">
    <property type="entry name" value="GH18_1"/>
    <property type="match status" value="1"/>
</dbReference>
<dbReference type="Gene3D" id="3.20.20.80">
    <property type="entry name" value="Glycosidases"/>
    <property type="match status" value="1"/>
</dbReference>
<accession>A0A2K3QDK9</accession>
<keyword evidence="9" id="KW-0325">Glycoprotein</keyword>
<comment type="caution">
    <text evidence="15">The sequence shown here is derived from an EMBL/GenBank/DDBJ whole genome shotgun (WGS) entry which is preliminary data.</text>
</comment>
<proteinExistence type="inferred from homology"/>
<evidence type="ECO:0000256" key="12">
    <source>
        <dbReference type="ARBA" id="ARBA00023326"/>
    </source>
</evidence>
<organism evidence="15 16">
    <name type="scientific">Tolypocladium capitatum</name>
    <dbReference type="NCBI Taxonomy" id="45235"/>
    <lineage>
        <taxon>Eukaryota</taxon>
        <taxon>Fungi</taxon>
        <taxon>Dikarya</taxon>
        <taxon>Ascomycota</taxon>
        <taxon>Pezizomycotina</taxon>
        <taxon>Sordariomycetes</taxon>
        <taxon>Hypocreomycetidae</taxon>
        <taxon>Hypocreales</taxon>
        <taxon>Ophiocordycipitaceae</taxon>
        <taxon>Tolypocladium</taxon>
    </lineage>
</organism>